<evidence type="ECO:0000313" key="11">
    <source>
        <dbReference type="EMBL" id="SAL52926.1"/>
    </source>
</evidence>
<dbReference type="InterPro" id="IPR036264">
    <property type="entry name" value="Bact_exopeptidase_dim_dom"/>
</dbReference>
<evidence type="ECO:0000256" key="3">
    <source>
        <dbReference type="ARBA" id="ARBA00022490"/>
    </source>
</evidence>
<gene>
    <name evidence="11" type="ORF">AWB64_05737</name>
</gene>
<evidence type="ECO:0000256" key="6">
    <source>
        <dbReference type="ARBA" id="ARBA00022723"/>
    </source>
</evidence>
<comment type="similarity">
    <text evidence="2">Belongs to the peptidase M20A family. ArgE subfamily.</text>
</comment>
<keyword evidence="8" id="KW-0862">Zinc</keyword>
<keyword evidence="6" id="KW-0479">Metal-binding</keyword>
<name>A0A158I8L8_CABSO</name>
<dbReference type="InterPro" id="IPR050072">
    <property type="entry name" value="Peptidase_M20A"/>
</dbReference>
<keyword evidence="4" id="KW-0055">Arginine biosynthesis</keyword>
<sequence>MTHALLDSTLDLLNNLIAFDTRSSESNLELIEYIQQYLKQHGVESSLVFDETGRKANLYATIGPKDRAGLCLSGHTDVVPAAGQPWTVPPFEMTRGGDRVFGRGTADMKGFIAAVLASVPHFVATCKQVPIHLAFSYDEEVGCRGVRGLLRELAAAPVKPLACIIGEPTSMQVAVAHKGKKAYRCCVKGLAGHSALTHLGVNAVDFAAELVTFLRRTQRGLMQQTTLDHDFDPPYTTIHTGRLNGGIALNVIPDHAQVEFEIRNLPADNADAIVNAIAQYADTELVGTMRETFEQSGIDWEQLVDYPALSDQAAASWLRDLACAAAEREDVRTLAFGTEGGLFQSIGIPTVVCGPGSIEQGHKADEYVELEQLSRCLSFLGKLSTSLPETITANDA</sequence>
<dbReference type="GO" id="GO:0006526">
    <property type="term" value="P:L-arginine biosynthetic process"/>
    <property type="evidence" value="ECO:0007669"/>
    <property type="project" value="UniProtKB-KW"/>
</dbReference>
<keyword evidence="3" id="KW-0963">Cytoplasm</keyword>
<evidence type="ECO:0000256" key="8">
    <source>
        <dbReference type="ARBA" id="ARBA00022833"/>
    </source>
</evidence>
<keyword evidence="9" id="KW-0170">Cobalt</keyword>
<accession>A0A158I8L8</accession>
<dbReference type="OrthoDB" id="3665926at2"/>
<keyword evidence="7" id="KW-0378">Hydrolase</keyword>
<keyword evidence="5" id="KW-0028">Amino-acid biosynthesis</keyword>
<dbReference type="Pfam" id="PF01546">
    <property type="entry name" value="Peptidase_M20"/>
    <property type="match status" value="1"/>
</dbReference>
<dbReference type="PANTHER" id="PTHR43808">
    <property type="entry name" value="ACETYLORNITHINE DEACETYLASE"/>
    <property type="match status" value="1"/>
</dbReference>
<evidence type="ECO:0000256" key="7">
    <source>
        <dbReference type="ARBA" id="ARBA00022801"/>
    </source>
</evidence>
<evidence type="ECO:0000259" key="10">
    <source>
        <dbReference type="Pfam" id="PF07687"/>
    </source>
</evidence>
<dbReference type="InterPro" id="IPR011650">
    <property type="entry name" value="Peptidase_M20_dimer"/>
</dbReference>
<comment type="cofactor">
    <cofactor evidence="1">
        <name>Zn(2+)</name>
        <dbReference type="ChEBI" id="CHEBI:29105"/>
    </cofactor>
</comment>
<dbReference type="Gene3D" id="3.30.70.360">
    <property type="match status" value="1"/>
</dbReference>
<evidence type="ECO:0000256" key="9">
    <source>
        <dbReference type="ARBA" id="ARBA00023285"/>
    </source>
</evidence>
<dbReference type="Gene3D" id="3.40.630.10">
    <property type="entry name" value="Zn peptidases"/>
    <property type="match status" value="1"/>
</dbReference>
<dbReference type="PROSITE" id="PS00759">
    <property type="entry name" value="ARGE_DAPE_CPG2_2"/>
    <property type="match status" value="1"/>
</dbReference>
<dbReference type="EMBL" id="FCOC02000029">
    <property type="protein sequence ID" value="SAL52926.1"/>
    <property type="molecule type" value="Genomic_DNA"/>
</dbReference>
<dbReference type="InterPro" id="IPR001261">
    <property type="entry name" value="ArgE/DapE_CS"/>
</dbReference>
<dbReference type="InterPro" id="IPR010169">
    <property type="entry name" value="AcOrn-deacetyl"/>
</dbReference>
<dbReference type="SUPFAM" id="SSF55031">
    <property type="entry name" value="Bacterial exopeptidase dimerisation domain"/>
    <property type="match status" value="1"/>
</dbReference>
<reference evidence="11 12" key="1">
    <citation type="submission" date="2016-01" db="EMBL/GenBank/DDBJ databases">
        <authorList>
            <person name="Oliw E.H."/>
        </authorList>
    </citation>
    <scope>NUCLEOTIDE SEQUENCE [LARGE SCALE GENOMIC DNA]</scope>
    <source>
        <strain evidence="11">LMG 22029</strain>
    </source>
</reference>
<dbReference type="Proteomes" id="UP000054893">
    <property type="component" value="Unassembled WGS sequence"/>
</dbReference>
<dbReference type="Pfam" id="PF07687">
    <property type="entry name" value="M20_dimer"/>
    <property type="match status" value="1"/>
</dbReference>
<dbReference type="NCBIfam" id="TIGR01892">
    <property type="entry name" value="AcOrn-deacetyl"/>
    <property type="match status" value="1"/>
</dbReference>
<dbReference type="NCBIfam" id="NF005710">
    <property type="entry name" value="PRK07522.1"/>
    <property type="match status" value="1"/>
</dbReference>
<dbReference type="RefSeq" id="WP_060858708.1">
    <property type="nucleotide sequence ID" value="NZ_FCOC02000029.1"/>
</dbReference>
<evidence type="ECO:0000256" key="1">
    <source>
        <dbReference type="ARBA" id="ARBA00001947"/>
    </source>
</evidence>
<evidence type="ECO:0000256" key="4">
    <source>
        <dbReference type="ARBA" id="ARBA00022571"/>
    </source>
</evidence>
<proteinExistence type="inferred from homology"/>
<dbReference type="GO" id="GO:0046872">
    <property type="term" value="F:metal ion binding"/>
    <property type="evidence" value="ECO:0007669"/>
    <property type="project" value="UniProtKB-KW"/>
</dbReference>
<dbReference type="SUPFAM" id="SSF53187">
    <property type="entry name" value="Zn-dependent exopeptidases"/>
    <property type="match status" value="1"/>
</dbReference>
<dbReference type="AlphaFoldDB" id="A0A158I8L8"/>
<protein>
    <submittedName>
        <fullName evidence="11">Acetylornithine deacetylase</fullName>
    </submittedName>
</protein>
<dbReference type="CDD" id="cd03894">
    <property type="entry name" value="M20_ArgE"/>
    <property type="match status" value="1"/>
</dbReference>
<dbReference type="PANTHER" id="PTHR43808:SF31">
    <property type="entry name" value="N-ACETYL-L-CITRULLINE DEACETYLASE"/>
    <property type="match status" value="1"/>
</dbReference>
<evidence type="ECO:0000256" key="5">
    <source>
        <dbReference type="ARBA" id="ARBA00022605"/>
    </source>
</evidence>
<dbReference type="InterPro" id="IPR002933">
    <property type="entry name" value="Peptidase_M20"/>
</dbReference>
<feature type="domain" description="Peptidase M20 dimerisation" evidence="10">
    <location>
        <begin position="175"/>
        <end position="286"/>
    </location>
</feature>
<dbReference type="GO" id="GO:0008777">
    <property type="term" value="F:acetylornithine deacetylase activity"/>
    <property type="evidence" value="ECO:0007669"/>
    <property type="project" value="TreeGrafter"/>
</dbReference>
<evidence type="ECO:0000313" key="12">
    <source>
        <dbReference type="Proteomes" id="UP000054893"/>
    </source>
</evidence>
<evidence type="ECO:0000256" key="2">
    <source>
        <dbReference type="ARBA" id="ARBA00005691"/>
    </source>
</evidence>
<organism evidence="11 12">
    <name type="scientific">Caballeronia sordidicola</name>
    <name type="common">Burkholderia sordidicola</name>
    <dbReference type="NCBI Taxonomy" id="196367"/>
    <lineage>
        <taxon>Bacteria</taxon>
        <taxon>Pseudomonadati</taxon>
        <taxon>Pseudomonadota</taxon>
        <taxon>Betaproteobacteria</taxon>
        <taxon>Burkholderiales</taxon>
        <taxon>Burkholderiaceae</taxon>
        <taxon>Caballeronia</taxon>
    </lineage>
</organism>